<dbReference type="SUPFAM" id="SSF57667">
    <property type="entry name" value="beta-beta-alpha zinc fingers"/>
    <property type="match status" value="1"/>
</dbReference>
<dbReference type="OrthoDB" id="10032537at2759"/>
<comment type="subcellular location">
    <subcellularLocation>
        <location evidence="1">Nucleus</location>
    </subcellularLocation>
</comment>
<dbReference type="Gene3D" id="3.30.160.60">
    <property type="entry name" value="Classic Zinc Finger"/>
    <property type="match status" value="2"/>
</dbReference>
<evidence type="ECO:0000259" key="9">
    <source>
        <dbReference type="PROSITE" id="PS50157"/>
    </source>
</evidence>
<dbReference type="GO" id="GO:0005634">
    <property type="term" value="C:nucleus"/>
    <property type="evidence" value="ECO:0007669"/>
    <property type="project" value="UniProtKB-SubCell"/>
</dbReference>
<evidence type="ECO:0000256" key="3">
    <source>
        <dbReference type="ARBA" id="ARBA00022737"/>
    </source>
</evidence>
<gene>
    <name evidence="10" type="ORF">GPM918_LOCUS12319</name>
    <name evidence="11" type="ORF">SRO942_LOCUS12320</name>
</gene>
<keyword evidence="5" id="KW-0862">Zinc</keyword>
<evidence type="ECO:0000313" key="10">
    <source>
        <dbReference type="EMBL" id="CAF0972606.1"/>
    </source>
</evidence>
<keyword evidence="2" id="KW-0479">Metal-binding</keyword>
<dbReference type="EMBL" id="CAJOBC010002679">
    <property type="protein sequence ID" value="CAF3745581.1"/>
    <property type="molecule type" value="Genomic_DNA"/>
</dbReference>
<dbReference type="EMBL" id="CAJNOQ010002679">
    <property type="protein sequence ID" value="CAF0972606.1"/>
    <property type="molecule type" value="Genomic_DNA"/>
</dbReference>
<dbReference type="Proteomes" id="UP000663829">
    <property type="component" value="Unassembled WGS sequence"/>
</dbReference>
<evidence type="ECO:0000313" key="12">
    <source>
        <dbReference type="Proteomes" id="UP000663829"/>
    </source>
</evidence>
<evidence type="ECO:0000313" key="11">
    <source>
        <dbReference type="EMBL" id="CAF3745581.1"/>
    </source>
</evidence>
<reference evidence="10" key="1">
    <citation type="submission" date="2021-02" db="EMBL/GenBank/DDBJ databases">
        <authorList>
            <person name="Nowell W R."/>
        </authorList>
    </citation>
    <scope>NUCLEOTIDE SEQUENCE</scope>
</reference>
<evidence type="ECO:0000256" key="7">
    <source>
        <dbReference type="PROSITE-ProRule" id="PRU00042"/>
    </source>
</evidence>
<evidence type="ECO:0000256" key="1">
    <source>
        <dbReference type="ARBA" id="ARBA00004123"/>
    </source>
</evidence>
<feature type="compositionally biased region" description="Acidic residues" evidence="8">
    <location>
        <begin position="211"/>
        <end position="234"/>
    </location>
</feature>
<evidence type="ECO:0000256" key="5">
    <source>
        <dbReference type="ARBA" id="ARBA00022833"/>
    </source>
</evidence>
<accession>A0A814EQF7</accession>
<evidence type="ECO:0000256" key="2">
    <source>
        <dbReference type="ARBA" id="ARBA00022723"/>
    </source>
</evidence>
<organism evidence="10 12">
    <name type="scientific">Didymodactylos carnosus</name>
    <dbReference type="NCBI Taxonomy" id="1234261"/>
    <lineage>
        <taxon>Eukaryota</taxon>
        <taxon>Metazoa</taxon>
        <taxon>Spiralia</taxon>
        <taxon>Gnathifera</taxon>
        <taxon>Rotifera</taxon>
        <taxon>Eurotatoria</taxon>
        <taxon>Bdelloidea</taxon>
        <taxon>Philodinida</taxon>
        <taxon>Philodinidae</taxon>
        <taxon>Didymodactylos</taxon>
    </lineage>
</organism>
<dbReference type="AlphaFoldDB" id="A0A814EQF7"/>
<comment type="caution">
    <text evidence="10">The sequence shown here is derived from an EMBL/GenBank/DDBJ whole genome shotgun (WGS) entry which is preliminary data.</text>
</comment>
<dbReference type="InterPro" id="IPR036236">
    <property type="entry name" value="Znf_C2H2_sf"/>
</dbReference>
<dbReference type="PROSITE" id="PS50157">
    <property type="entry name" value="ZINC_FINGER_C2H2_2"/>
    <property type="match status" value="1"/>
</dbReference>
<feature type="region of interest" description="Disordered" evidence="8">
    <location>
        <begin position="208"/>
        <end position="305"/>
    </location>
</feature>
<dbReference type="GO" id="GO:0008270">
    <property type="term" value="F:zinc ion binding"/>
    <property type="evidence" value="ECO:0007669"/>
    <property type="project" value="UniProtKB-KW"/>
</dbReference>
<keyword evidence="3" id="KW-0677">Repeat</keyword>
<name>A0A814EQF7_9BILA</name>
<feature type="compositionally biased region" description="Polar residues" evidence="8">
    <location>
        <begin position="275"/>
        <end position="297"/>
    </location>
</feature>
<dbReference type="Proteomes" id="UP000681722">
    <property type="component" value="Unassembled WGS sequence"/>
</dbReference>
<dbReference type="InterPro" id="IPR050888">
    <property type="entry name" value="ZnF_C2H2-type_TF"/>
</dbReference>
<feature type="region of interest" description="Disordered" evidence="8">
    <location>
        <begin position="105"/>
        <end position="126"/>
    </location>
</feature>
<keyword evidence="12" id="KW-1185">Reference proteome</keyword>
<dbReference type="InterPro" id="IPR013087">
    <property type="entry name" value="Znf_C2H2_type"/>
</dbReference>
<evidence type="ECO:0000256" key="4">
    <source>
        <dbReference type="ARBA" id="ARBA00022771"/>
    </source>
</evidence>
<evidence type="ECO:0000256" key="6">
    <source>
        <dbReference type="ARBA" id="ARBA00023242"/>
    </source>
</evidence>
<dbReference type="SMART" id="SM00355">
    <property type="entry name" value="ZnF_C2H2"/>
    <property type="match status" value="5"/>
</dbReference>
<dbReference type="PROSITE" id="PS00028">
    <property type="entry name" value="ZINC_FINGER_C2H2_1"/>
    <property type="match status" value="2"/>
</dbReference>
<keyword evidence="4 7" id="KW-0863">Zinc-finger</keyword>
<proteinExistence type="predicted"/>
<dbReference type="PANTHER" id="PTHR24406">
    <property type="entry name" value="TRANSCRIPTIONAL REPRESSOR CTCFL-RELATED"/>
    <property type="match status" value="1"/>
</dbReference>
<evidence type="ECO:0000256" key="8">
    <source>
        <dbReference type="SAM" id="MobiDB-lite"/>
    </source>
</evidence>
<feature type="domain" description="C2H2-type" evidence="9">
    <location>
        <begin position="437"/>
        <end position="465"/>
    </location>
</feature>
<protein>
    <recommendedName>
        <fullName evidence="9">C2H2-type domain-containing protein</fullName>
    </recommendedName>
</protein>
<feature type="compositionally biased region" description="Polar residues" evidence="8">
    <location>
        <begin position="105"/>
        <end position="116"/>
    </location>
</feature>
<feature type="compositionally biased region" description="Basic residues" evidence="8">
    <location>
        <begin position="243"/>
        <end position="253"/>
    </location>
</feature>
<keyword evidence="6" id="KW-0539">Nucleus</keyword>
<sequence length="741" mass="84834">MNVLASRMLHMKQATTSRYQNVISSSLKTDGIPGNQLFSQMIKNEQQQQRKSQKAMKHTFDKKVFNANNNNTNNYGIDGSTTYNTQTNFSLLNNRQKTEAVISNQYTENSTNSSRQPKAMKFTGKNNLTSTSTSYVTTGDQSQTYIEQKVKNVIKSTKEITHELDLICEDEPLTEAQLHCYPTRAYDPKAPTPLPAVRKRTSLVKELQVQDLEELDDPDEDFVPSESSDDDESYEPYQERRANRGVRGGRRGRSGGSGRFSFSTTTHFVRPQPSRFDNNPLSRSQLFTSSQRYSSTGSRGGGDNSLEMELERNYAIALPRYYGVKNGQGNDPTDYGDFRVKCSVCDEQFPNNITLTSHMCSHLEDINYLCPFDKTILQCQVCHEEFSTPFKLYMHEDQTHMLQIREFRCRICDQQHHTLIDLFAHLNFVHGGLEMPYYCELCGYRTSMYDDMIHHIRETHKNTRYFFCSYCLKTIPLPAMQFSNLLNGGGAFRHLLLHFNRIEGNKTKESKFRHCRRCILHVKSIKEHLTRDHTAITENNNNNTNNNQFLLPRTTPLYSVDSYDDIQNTNALYSRNFGYTTKSEVNEHPQVPMATIRRRTNHTGLPLSRISPNLSPNDTKSYSNQFTRKQYASSTPMQNSKMTTNRTGLICSDCPGGTAEQRHTRNGYRCRLCIFSTQCSTQYAKHLTSAHALTPLTDLALRKMANSCLMNCVCGYSTSHGDLMAKHLDECLAARCTCHYF</sequence>